<dbReference type="PANTHER" id="PTHR30012:SF0">
    <property type="entry name" value="TYPE II SECRETION SYSTEM PROTEIN F-RELATED"/>
    <property type="match status" value="1"/>
</dbReference>
<comment type="subcellular location">
    <subcellularLocation>
        <location evidence="1">Cell membrane</location>
        <topology evidence="1">Multi-pass membrane protein</topology>
    </subcellularLocation>
</comment>
<dbReference type="GO" id="GO:0015628">
    <property type="term" value="P:protein secretion by the type II secretion system"/>
    <property type="evidence" value="ECO:0007669"/>
    <property type="project" value="TreeGrafter"/>
</dbReference>
<feature type="domain" description="Type II secretion system protein GspF" evidence="8">
    <location>
        <begin position="271"/>
        <end position="390"/>
    </location>
</feature>
<dbReference type="PANTHER" id="PTHR30012">
    <property type="entry name" value="GENERAL SECRETION PATHWAY PROTEIN"/>
    <property type="match status" value="1"/>
</dbReference>
<evidence type="ECO:0000256" key="1">
    <source>
        <dbReference type="ARBA" id="ARBA00004651"/>
    </source>
</evidence>
<feature type="transmembrane region" description="Helical" evidence="7">
    <location>
        <begin position="368"/>
        <end position="392"/>
    </location>
</feature>
<evidence type="ECO:0000256" key="6">
    <source>
        <dbReference type="ARBA" id="ARBA00023136"/>
    </source>
</evidence>
<gene>
    <name evidence="9" type="ORF">I6H70_14985</name>
</gene>
<name>A0A9X7V0N1_9GAMM</name>
<evidence type="ECO:0000256" key="7">
    <source>
        <dbReference type="SAM" id="Phobius"/>
    </source>
</evidence>
<sequence>MKFAYDGFDAQGERQSGLLEAASKVEALRELQRKAITPIELKPQESRKAPRLLARPLARQHIVQALNELTRLIESEVSIAESIEAMTDAGHHERIDHAFVGIARALQHGESFSAALAASGLPLPDYLLHLVRAGELTGDLAGALKRAQEKMEYDERTANELRNALTYPIILVLAGIAAVLLMFVVVVPKFSGMLDKNNATEMPWLATAVLSSGTWFNANWEILLGCLIAAVASGLAALRQPAIRTLLTNWVTRLPVIGTWLTETDMASWSYTLSAMLACKVELLAALSLSTAAMRIPRRRAAMQEVIRQVRAGKSVSSALEETHTLNRTGINLVKVGERTGRAAEMLASLANLYEENSKNRMKKLMALIEPVAILLIGSVIGVIILGIILAITSVNDMAI</sequence>
<comment type="similarity">
    <text evidence="2">Belongs to the GSP F family.</text>
</comment>
<evidence type="ECO:0000256" key="3">
    <source>
        <dbReference type="ARBA" id="ARBA00022475"/>
    </source>
</evidence>
<dbReference type="InterPro" id="IPR003004">
    <property type="entry name" value="GspF/PilC"/>
</dbReference>
<dbReference type="Gene3D" id="1.20.81.30">
    <property type="entry name" value="Type II secretion system (T2SS), domain F"/>
    <property type="match status" value="2"/>
</dbReference>
<protein>
    <submittedName>
        <fullName evidence="9">Type II secretion system F family protein</fullName>
    </submittedName>
</protein>
<evidence type="ECO:0000313" key="9">
    <source>
        <dbReference type="EMBL" id="QQN49847.1"/>
    </source>
</evidence>
<dbReference type="Proteomes" id="UP000595933">
    <property type="component" value="Chromosome"/>
</dbReference>
<feature type="transmembrane region" description="Helical" evidence="7">
    <location>
        <begin position="165"/>
        <end position="187"/>
    </location>
</feature>
<organism evidence="9 10">
    <name type="scientific">Stutzerimonas balearica</name>
    <dbReference type="NCBI Taxonomy" id="74829"/>
    <lineage>
        <taxon>Bacteria</taxon>
        <taxon>Pseudomonadati</taxon>
        <taxon>Pseudomonadota</taxon>
        <taxon>Gammaproteobacteria</taxon>
        <taxon>Pseudomonadales</taxon>
        <taxon>Pseudomonadaceae</taxon>
        <taxon>Stutzerimonas</taxon>
    </lineage>
</organism>
<feature type="domain" description="Type II secretion system protein GspF" evidence="8">
    <location>
        <begin position="66"/>
        <end position="188"/>
    </location>
</feature>
<dbReference type="GO" id="GO:0005886">
    <property type="term" value="C:plasma membrane"/>
    <property type="evidence" value="ECO:0007669"/>
    <property type="project" value="UniProtKB-SubCell"/>
</dbReference>
<accession>A0A9X7V0N1</accession>
<feature type="transmembrane region" description="Helical" evidence="7">
    <location>
        <begin position="220"/>
        <end position="238"/>
    </location>
</feature>
<dbReference type="PRINTS" id="PR00812">
    <property type="entry name" value="BCTERIALGSPF"/>
</dbReference>
<dbReference type="RefSeq" id="WP_200290652.1">
    <property type="nucleotide sequence ID" value="NZ_CP067013.1"/>
</dbReference>
<evidence type="ECO:0000259" key="8">
    <source>
        <dbReference type="Pfam" id="PF00482"/>
    </source>
</evidence>
<dbReference type="InterPro" id="IPR042094">
    <property type="entry name" value="T2SS_GspF_sf"/>
</dbReference>
<evidence type="ECO:0000256" key="2">
    <source>
        <dbReference type="ARBA" id="ARBA00005745"/>
    </source>
</evidence>
<keyword evidence="3" id="KW-1003">Cell membrane</keyword>
<dbReference type="Pfam" id="PF00482">
    <property type="entry name" value="T2SSF"/>
    <property type="match status" value="2"/>
</dbReference>
<evidence type="ECO:0000256" key="5">
    <source>
        <dbReference type="ARBA" id="ARBA00022989"/>
    </source>
</evidence>
<evidence type="ECO:0000313" key="10">
    <source>
        <dbReference type="Proteomes" id="UP000595933"/>
    </source>
</evidence>
<keyword evidence="5 7" id="KW-1133">Transmembrane helix</keyword>
<keyword evidence="4 7" id="KW-0812">Transmembrane</keyword>
<keyword evidence="6 7" id="KW-0472">Membrane</keyword>
<dbReference type="EMBL" id="CP067013">
    <property type="protein sequence ID" value="QQN49847.1"/>
    <property type="molecule type" value="Genomic_DNA"/>
</dbReference>
<reference evidence="9 10" key="1">
    <citation type="submission" date="2020-12" db="EMBL/GenBank/DDBJ databases">
        <title>FDA dAtabase for Regulatory Grade micrObial Sequences (FDA-ARGOS): Supporting development and validation of Infectious Disease Dx tests.</title>
        <authorList>
            <person name="Sproer C."/>
            <person name="Gronow S."/>
            <person name="Severitt S."/>
            <person name="Schroder I."/>
            <person name="Tallon L."/>
            <person name="Sadzewicz L."/>
            <person name="Zhao X."/>
            <person name="Boylan J."/>
            <person name="Ott S."/>
            <person name="Bowen H."/>
            <person name="Vavikolanu K."/>
            <person name="Mehta A."/>
            <person name="Aluvathingal J."/>
            <person name="Nadendla S."/>
            <person name="Lowell S."/>
            <person name="Myers T."/>
            <person name="Yan Y."/>
            <person name="Sichtig H."/>
        </authorList>
    </citation>
    <scope>NUCLEOTIDE SEQUENCE [LARGE SCALE GENOMIC DNA]</scope>
    <source>
        <strain evidence="9 10">FDAARGOS_1013</strain>
    </source>
</reference>
<dbReference type="InterPro" id="IPR018076">
    <property type="entry name" value="T2SS_GspF_dom"/>
</dbReference>
<proteinExistence type="inferred from homology"/>
<dbReference type="AlphaFoldDB" id="A0A9X7V0N1"/>
<evidence type="ECO:0000256" key="4">
    <source>
        <dbReference type="ARBA" id="ARBA00022692"/>
    </source>
</evidence>